<name>A0A8S3WDN7_PARAO</name>
<proteinExistence type="predicted"/>
<organism evidence="1 2">
    <name type="scientific">Parnassius apollo</name>
    <name type="common">Apollo butterfly</name>
    <name type="synonym">Papilio apollo</name>
    <dbReference type="NCBI Taxonomy" id="110799"/>
    <lineage>
        <taxon>Eukaryota</taxon>
        <taxon>Metazoa</taxon>
        <taxon>Ecdysozoa</taxon>
        <taxon>Arthropoda</taxon>
        <taxon>Hexapoda</taxon>
        <taxon>Insecta</taxon>
        <taxon>Pterygota</taxon>
        <taxon>Neoptera</taxon>
        <taxon>Endopterygota</taxon>
        <taxon>Lepidoptera</taxon>
        <taxon>Glossata</taxon>
        <taxon>Ditrysia</taxon>
        <taxon>Papilionoidea</taxon>
        <taxon>Papilionidae</taxon>
        <taxon>Parnassiinae</taxon>
        <taxon>Parnassini</taxon>
        <taxon>Parnassius</taxon>
        <taxon>Parnassius</taxon>
    </lineage>
</organism>
<comment type="caution">
    <text evidence="1">The sequence shown here is derived from an EMBL/GenBank/DDBJ whole genome shotgun (WGS) entry which is preliminary data.</text>
</comment>
<dbReference type="Proteomes" id="UP000691718">
    <property type="component" value="Unassembled WGS sequence"/>
</dbReference>
<sequence length="74" mass="8180">MDYATNCGGNQSHMPFLLGRMADKAAVHMISGPLTSRQNTMPQIQPQILDTPIIPLEEQLQSPPTPQTMLRSYA</sequence>
<accession>A0A8S3WDN7</accession>
<evidence type="ECO:0000313" key="1">
    <source>
        <dbReference type="EMBL" id="CAG4954859.1"/>
    </source>
</evidence>
<dbReference type="EMBL" id="CAJQZP010000295">
    <property type="protein sequence ID" value="CAG4954859.1"/>
    <property type="molecule type" value="Genomic_DNA"/>
</dbReference>
<evidence type="ECO:0000313" key="2">
    <source>
        <dbReference type="Proteomes" id="UP000691718"/>
    </source>
</evidence>
<keyword evidence="2" id="KW-1185">Reference proteome</keyword>
<reference evidence="1" key="1">
    <citation type="submission" date="2021-04" db="EMBL/GenBank/DDBJ databases">
        <authorList>
            <person name="Tunstrom K."/>
        </authorList>
    </citation>
    <scope>NUCLEOTIDE SEQUENCE</scope>
</reference>
<protein>
    <submittedName>
        <fullName evidence="1">(apollo) hypothetical protein</fullName>
    </submittedName>
</protein>
<dbReference type="AlphaFoldDB" id="A0A8S3WDN7"/>
<dbReference type="OrthoDB" id="10049726at2759"/>
<gene>
    <name evidence="1" type="ORF">PAPOLLO_LOCUS5166</name>
</gene>